<sequence>MECMDLLCSQASGNSRSNGTGCHPCRNPFTDEDKSNWIAYIDIIERNWEADLEPFAYYSRLRTHPSCCTAIKGSSCRLRLIKEPQRDPKNFYDLTCVDPQRLPPLLCDNAANLRCCTEDHCNIPSMAELDLLRKEPSSNFQLIVIFVLAAFCLLLCGILSVCCLRLR</sequence>
<reference evidence="2 3" key="1">
    <citation type="journal article" date="2019" name="Gigascience">
        <title>Whole-genome sequence of the oriental lung fluke Paragonimus westermani.</title>
        <authorList>
            <person name="Oey H."/>
            <person name="Zakrzewski M."/>
            <person name="Narain K."/>
            <person name="Devi K.R."/>
            <person name="Agatsuma T."/>
            <person name="Nawaratna S."/>
            <person name="Gobert G.N."/>
            <person name="Jones M.K."/>
            <person name="Ragan M.A."/>
            <person name="McManus D.P."/>
            <person name="Krause L."/>
        </authorList>
    </citation>
    <scope>NUCLEOTIDE SEQUENCE [LARGE SCALE GENOMIC DNA]</scope>
    <source>
        <strain evidence="2 3">IND2009</strain>
    </source>
</reference>
<protein>
    <submittedName>
        <fullName evidence="2">Uncharacterized protein</fullName>
    </submittedName>
</protein>
<keyword evidence="1" id="KW-0472">Membrane</keyword>
<keyword evidence="1" id="KW-0812">Transmembrane</keyword>
<evidence type="ECO:0000313" key="3">
    <source>
        <dbReference type="Proteomes" id="UP000324629"/>
    </source>
</evidence>
<gene>
    <name evidence="2" type="ORF">DEA37_0011889</name>
</gene>
<dbReference type="Proteomes" id="UP000324629">
    <property type="component" value="Unassembled WGS sequence"/>
</dbReference>
<dbReference type="AlphaFoldDB" id="A0A5J4NCK1"/>
<organism evidence="2 3">
    <name type="scientific">Paragonimus westermani</name>
    <dbReference type="NCBI Taxonomy" id="34504"/>
    <lineage>
        <taxon>Eukaryota</taxon>
        <taxon>Metazoa</taxon>
        <taxon>Spiralia</taxon>
        <taxon>Lophotrochozoa</taxon>
        <taxon>Platyhelminthes</taxon>
        <taxon>Trematoda</taxon>
        <taxon>Digenea</taxon>
        <taxon>Plagiorchiida</taxon>
        <taxon>Troglotremata</taxon>
        <taxon>Troglotrematidae</taxon>
        <taxon>Paragonimus</taxon>
    </lineage>
</organism>
<name>A0A5J4NCK1_9TREM</name>
<evidence type="ECO:0000313" key="2">
    <source>
        <dbReference type="EMBL" id="KAA3673361.1"/>
    </source>
</evidence>
<proteinExistence type="predicted"/>
<evidence type="ECO:0000256" key="1">
    <source>
        <dbReference type="SAM" id="Phobius"/>
    </source>
</evidence>
<dbReference type="EMBL" id="QNGE01003990">
    <property type="protein sequence ID" value="KAA3673361.1"/>
    <property type="molecule type" value="Genomic_DNA"/>
</dbReference>
<keyword evidence="1" id="KW-1133">Transmembrane helix</keyword>
<accession>A0A5J4NCK1</accession>
<keyword evidence="3" id="KW-1185">Reference proteome</keyword>
<feature type="transmembrane region" description="Helical" evidence="1">
    <location>
        <begin position="142"/>
        <end position="164"/>
    </location>
</feature>
<comment type="caution">
    <text evidence="2">The sequence shown here is derived from an EMBL/GenBank/DDBJ whole genome shotgun (WGS) entry which is preliminary data.</text>
</comment>
<feature type="non-terminal residue" evidence="2">
    <location>
        <position position="167"/>
    </location>
</feature>